<sequence>MPKALCLISLVASILIVVLFLADAAMGFLGMQDVAPLRSANLMMDIAFVVLGGVLIYLSWATFREQR</sequence>
<gene>
    <name evidence="2" type="ORF">K227x_24780</name>
</gene>
<evidence type="ECO:0000313" key="2">
    <source>
        <dbReference type="EMBL" id="QDT04090.1"/>
    </source>
</evidence>
<dbReference type="KEGG" id="rlc:K227x_24780"/>
<dbReference type="Proteomes" id="UP000318538">
    <property type="component" value="Chromosome"/>
</dbReference>
<dbReference type="RefSeq" id="WP_145169626.1">
    <property type="nucleotide sequence ID" value="NZ_CP036525.1"/>
</dbReference>
<dbReference type="AlphaFoldDB" id="A0A517NAD6"/>
<keyword evidence="1" id="KW-0472">Membrane</keyword>
<accession>A0A517NAD6</accession>
<reference evidence="2 3" key="1">
    <citation type="submission" date="2019-02" db="EMBL/GenBank/DDBJ databases">
        <title>Deep-cultivation of Planctomycetes and their phenomic and genomic characterization uncovers novel biology.</title>
        <authorList>
            <person name="Wiegand S."/>
            <person name="Jogler M."/>
            <person name="Boedeker C."/>
            <person name="Pinto D."/>
            <person name="Vollmers J."/>
            <person name="Rivas-Marin E."/>
            <person name="Kohn T."/>
            <person name="Peeters S.H."/>
            <person name="Heuer A."/>
            <person name="Rast P."/>
            <person name="Oberbeckmann S."/>
            <person name="Bunk B."/>
            <person name="Jeske O."/>
            <person name="Meyerdierks A."/>
            <person name="Storesund J.E."/>
            <person name="Kallscheuer N."/>
            <person name="Luecker S."/>
            <person name="Lage O.M."/>
            <person name="Pohl T."/>
            <person name="Merkel B.J."/>
            <person name="Hornburger P."/>
            <person name="Mueller R.-W."/>
            <person name="Bruemmer F."/>
            <person name="Labrenz M."/>
            <person name="Spormann A.M."/>
            <person name="Op den Camp H."/>
            <person name="Overmann J."/>
            <person name="Amann R."/>
            <person name="Jetten M.S.M."/>
            <person name="Mascher T."/>
            <person name="Medema M.H."/>
            <person name="Devos D.P."/>
            <person name="Kaster A.-K."/>
            <person name="Ovreas L."/>
            <person name="Rohde M."/>
            <person name="Galperin M.Y."/>
            <person name="Jogler C."/>
        </authorList>
    </citation>
    <scope>NUCLEOTIDE SEQUENCE [LARGE SCALE GENOMIC DNA]</scope>
    <source>
        <strain evidence="2 3">K22_7</strain>
    </source>
</reference>
<keyword evidence="1" id="KW-0812">Transmembrane</keyword>
<feature type="transmembrane region" description="Helical" evidence="1">
    <location>
        <begin position="40"/>
        <end position="63"/>
    </location>
</feature>
<protein>
    <submittedName>
        <fullName evidence="2">Uncharacterized protein</fullName>
    </submittedName>
</protein>
<evidence type="ECO:0000256" key="1">
    <source>
        <dbReference type="SAM" id="Phobius"/>
    </source>
</evidence>
<proteinExistence type="predicted"/>
<keyword evidence="3" id="KW-1185">Reference proteome</keyword>
<dbReference type="EMBL" id="CP036525">
    <property type="protein sequence ID" value="QDT04090.1"/>
    <property type="molecule type" value="Genomic_DNA"/>
</dbReference>
<organism evidence="2 3">
    <name type="scientific">Rubripirellula lacrimiformis</name>
    <dbReference type="NCBI Taxonomy" id="1930273"/>
    <lineage>
        <taxon>Bacteria</taxon>
        <taxon>Pseudomonadati</taxon>
        <taxon>Planctomycetota</taxon>
        <taxon>Planctomycetia</taxon>
        <taxon>Pirellulales</taxon>
        <taxon>Pirellulaceae</taxon>
        <taxon>Rubripirellula</taxon>
    </lineage>
</organism>
<name>A0A517NAD6_9BACT</name>
<keyword evidence="1" id="KW-1133">Transmembrane helix</keyword>
<evidence type="ECO:0000313" key="3">
    <source>
        <dbReference type="Proteomes" id="UP000318538"/>
    </source>
</evidence>
<dbReference type="OrthoDB" id="291470at2"/>